<evidence type="ECO:0000256" key="10">
    <source>
        <dbReference type="SAM" id="Phobius"/>
    </source>
</evidence>
<organism evidence="11">
    <name type="scientific">uncultured Gemmatimonadota bacterium</name>
    <dbReference type="NCBI Taxonomy" id="203437"/>
    <lineage>
        <taxon>Bacteria</taxon>
        <taxon>Pseudomonadati</taxon>
        <taxon>Gemmatimonadota</taxon>
        <taxon>environmental samples</taxon>
    </lineage>
</organism>
<keyword evidence="8 10" id="KW-0472">Membrane</keyword>
<dbReference type="EMBL" id="CADCTW010000002">
    <property type="protein sequence ID" value="CAA9295642.1"/>
    <property type="molecule type" value="Genomic_DNA"/>
</dbReference>
<sequence>MLSRLGAETLAGLGMANQVMMILMTLVLGITTGTMALVSRARGACDAAAASHVLRQSLLLALLLSSVVGLAGIALAPWLLSALGAEGAAAQAGTLYLRILLIGLAGVAMDFTLANTLRGVGDSVTPLRTNAAVVVLNIGGTALLVFGPGPFPALGIAGAAAASIGARAVGVAWLWTRLRGGRSGFQWQPGSWSPDRTTIRRILDIGVPGALESIVRTGSSVALMGVVARTGAGTAAIAAHTIGLQMEMFSRLATIGLGTAATSLVGQRVGAGEPRAAERMGWLACAMGVALLGGLGLVTFLLAGPLSNIFSDDPATARLTADYLRTISLAQPLYAMGMVAAGALRGGGDTRFPMWAAAVGGWLFMVPAAWLLGVHLGWGPRAVWLVQALNYAVFAALLTWRFRAGGWKGIRL</sequence>
<evidence type="ECO:0000256" key="8">
    <source>
        <dbReference type="ARBA" id="ARBA00023136"/>
    </source>
</evidence>
<dbReference type="GO" id="GO:0015297">
    <property type="term" value="F:antiporter activity"/>
    <property type="evidence" value="ECO:0007669"/>
    <property type="project" value="UniProtKB-KW"/>
</dbReference>
<dbReference type="PANTHER" id="PTHR43298:SF2">
    <property type="entry name" value="FMN_FAD EXPORTER YEEO-RELATED"/>
    <property type="match status" value="1"/>
</dbReference>
<evidence type="ECO:0000256" key="1">
    <source>
        <dbReference type="ARBA" id="ARBA00004651"/>
    </source>
</evidence>
<keyword evidence="3" id="KW-0050">Antiport</keyword>
<evidence type="ECO:0000256" key="7">
    <source>
        <dbReference type="ARBA" id="ARBA00023065"/>
    </source>
</evidence>
<keyword evidence="7" id="KW-0406">Ion transport</keyword>
<evidence type="ECO:0000256" key="5">
    <source>
        <dbReference type="ARBA" id="ARBA00022692"/>
    </source>
</evidence>
<evidence type="ECO:0000256" key="3">
    <source>
        <dbReference type="ARBA" id="ARBA00022449"/>
    </source>
</evidence>
<keyword evidence="5 10" id="KW-0812">Transmembrane</keyword>
<keyword evidence="6 10" id="KW-1133">Transmembrane helix</keyword>
<evidence type="ECO:0000256" key="9">
    <source>
        <dbReference type="ARBA" id="ARBA00031636"/>
    </source>
</evidence>
<feature type="transmembrane region" description="Helical" evidence="10">
    <location>
        <begin position="153"/>
        <end position="175"/>
    </location>
</feature>
<dbReference type="PIRSF" id="PIRSF006603">
    <property type="entry name" value="DinF"/>
    <property type="match status" value="1"/>
</dbReference>
<evidence type="ECO:0000313" key="11">
    <source>
        <dbReference type="EMBL" id="CAA9295642.1"/>
    </source>
</evidence>
<feature type="transmembrane region" description="Helical" evidence="10">
    <location>
        <begin position="129"/>
        <end position="147"/>
    </location>
</feature>
<dbReference type="InterPro" id="IPR002528">
    <property type="entry name" value="MATE_fam"/>
</dbReference>
<feature type="transmembrane region" description="Helical" evidence="10">
    <location>
        <begin position="58"/>
        <end position="80"/>
    </location>
</feature>
<dbReference type="PANTHER" id="PTHR43298">
    <property type="entry name" value="MULTIDRUG RESISTANCE PROTEIN NORM-RELATED"/>
    <property type="match status" value="1"/>
</dbReference>
<feature type="transmembrane region" description="Helical" evidence="10">
    <location>
        <begin position="384"/>
        <end position="402"/>
    </location>
</feature>
<dbReference type="NCBIfam" id="TIGR00797">
    <property type="entry name" value="matE"/>
    <property type="match status" value="1"/>
</dbReference>
<evidence type="ECO:0000256" key="6">
    <source>
        <dbReference type="ARBA" id="ARBA00022989"/>
    </source>
</evidence>
<evidence type="ECO:0000256" key="4">
    <source>
        <dbReference type="ARBA" id="ARBA00022475"/>
    </source>
</evidence>
<accession>A0A6J4K4S7</accession>
<evidence type="ECO:0000256" key="2">
    <source>
        <dbReference type="ARBA" id="ARBA00022448"/>
    </source>
</evidence>
<proteinExistence type="predicted"/>
<dbReference type="GO" id="GO:0042910">
    <property type="term" value="F:xenobiotic transmembrane transporter activity"/>
    <property type="evidence" value="ECO:0007669"/>
    <property type="project" value="InterPro"/>
</dbReference>
<dbReference type="InterPro" id="IPR048279">
    <property type="entry name" value="MdtK-like"/>
</dbReference>
<keyword evidence="4" id="KW-1003">Cell membrane</keyword>
<reference evidence="11" key="1">
    <citation type="submission" date="2020-02" db="EMBL/GenBank/DDBJ databases">
        <authorList>
            <person name="Meier V. D."/>
        </authorList>
    </citation>
    <scope>NUCLEOTIDE SEQUENCE</scope>
    <source>
        <strain evidence="11">AVDCRST_MAG68</strain>
    </source>
</reference>
<dbReference type="GO" id="GO:0005886">
    <property type="term" value="C:plasma membrane"/>
    <property type="evidence" value="ECO:0007669"/>
    <property type="project" value="UniProtKB-SubCell"/>
</dbReference>
<dbReference type="AlphaFoldDB" id="A0A6J4K4S7"/>
<dbReference type="Pfam" id="PF01554">
    <property type="entry name" value="MatE"/>
    <property type="match status" value="2"/>
</dbReference>
<keyword evidence="2" id="KW-0813">Transport</keyword>
<name>A0A6J4K4S7_9BACT</name>
<feature type="transmembrane region" description="Helical" evidence="10">
    <location>
        <begin position="356"/>
        <end position="378"/>
    </location>
</feature>
<dbReference type="GO" id="GO:0006811">
    <property type="term" value="P:monoatomic ion transport"/>
    <property type="evidence" value="ECO:0007669"/>
    <property type="project" value="UniProtKB-KW"/>
</dbReference>
<dbReference type="InterPro" id="IPR050222">
    <property type="entry name" value="MATE_MdtK"/>
</dbReference>
<feature type="transmembrane region" description="Helical" evidence="10">
    <location>
        <begin position="95"/>
        <end position="117"/>
    </location>
</feature>
<feature type="transmembrane region" description="Helical" evidence="10">
    <location>
        <begin position="323"/>
        <end position="344"/>
    </location>
</feature>
<feature type="transmembrane region" description="Helical" evidence="10">
    <location>
        <begin position="20"/>
        <end position="38"/>
    </location>
</feature>
<protein>
    <recommendedName>
        <fullName evidence="9">Multidrug-efflux transporter</fullName>
    </recommendedName>
</protein>
<comment type="subcellular location">
    <subcellularLocation>
        <location evidence="1">Cell membrane</location>
        <topology evidence="1">Multi-pass membrane protein</topology>
    </subcellularLocation>
</comment>
<gene>
    <name evidence="11" type="ORF">AVDCRST_MAG68-254</name>
</gene>
<feature type="transmembrane region" description="Helical" evidence="10">
    <location>
        <begin position="282"/>
        <end position="303"/>
    </location>
</feature>